<evidence type="ECO:0000313" key="5">
    <source>
        <dbReference type="Proteomes" id="UP000237631"/>
    </source>
</evidence>
<feature type="compositionally biased region" description="Polar residues" evidence="2">
    <location>
        <begin position="69"/>
        <end position="79"/>
    </location>
</feature>
<protein>
    <recommendedName>
        <fullName evidence="3">WW domain-containing protein</fullName>
    </recommendedName>
</protein>
<gene>
    <name evidence="4" type="ORF">CBER1_03480</name>
</gene>
<dbReference type="GO" id="GO:0008270">
    <property type="term" value="F:zinc ion binding"/>
    <property type="evidence" value="ECO:0007669"/>
    <property type="project" value="InterPro"/>
</dbReference>
<reference evidence="5" key="1">
    <citation type="journal article" date="2017" name="bioRxiv">
        <title>Conservation of a gene cluster reveals novel cercosporin biosynthetic mechanisms and extends production to the genus Colletotrichum.</title>
        <authorList>
            <person name="de Jonge R."/>
            <person name="Ebert M.K."/>
            <person name="Huitt-Roehl C.R."/>
            <person name="Pal P."/>
            <person name="Suttle J.C."/>
            <person name="Spanner R.E."/>
            <person name="Neubauer J.D."/>
            <person name="Jurick W.M.II."/>
            <person name="Stott K.A."/>
            <person name="Secor G.A."/>
            <person name="Thomma B.P.H.J."/>
            <person name="Van de Peer Y."/>
            <person name="Townsend C.A."/>
            <person name="Bolton M.D."/>
        </authorList>
    </citation>
    <scope>NUCLEOTIDE SEQUENCE [LARGE SCALE GENOMIC DNA]</scope>
    <source>
        <strain evidence="5">CBS538.71</strain>
    </source>
</reference>
<dbReference type="CDD" id="cd00067">
    <property type="entry name" value="GAL4"/>
    <property type="match status" value="1"/>
</dbReference>
<dbReference type="EMBL" id="PNEN01000230">
    <property type="protein sequence ID" value="PPJ60672.1"/>
    <property type="molecule type" value="Genomic_DNA"/>
</dbReference>
<name>A0A2S6CLS5_9PEZI</name>
<dbReference type="PROSITE" id="PS00463">
    <property type="entry name" value="ZN2_CY6_FUNGAL_1"/>
    <property type="match status" value="1"/>
</dbReference>
<evidence type="ECO:0000256" key="2">
    <source>
        <dbReference type="SAM" id="MobiDB-lite"/>
    </source>
</evidence>
<dbReference type="InterPro" id="IPR001202">
    <property type="entry name" value="WW_dom"/>
</dbReference>
<feature type="compositionally biased region" description="Basic and acidic residues" evidence="2">
    <location>
        <begin position="305"/>
        <end position="323"/>
    </location>
</feature>
<dbReference type="InterPro" id="IPR001138">
    <property type="entry name" value="Zn2Cys6_DnaBD"/>
</dbReference>
<comment type="caution">
    <text evidence="4">The sequence shown here is derived from an EMBL/GenBank/DDBJ whole genome shotgun (WGS) entry which is preliminary data.</text>
</comment>
<evidence type="ECO:0000313" key="4">
    <source>
        <dbReference type="EMBL" id="PPJ60672.1"/>
    </source>
</evidence>
<feature type="compositionally biased region" description="Basic and acidic residues" evidence="2">
    <location>
        <begin position="56"/>
        <end position="66"/>
    </location>
</feature>
<proteinExistence type="predicted"/>
<feature type="compositionally biased region" description="Polar residues" evidence="2">
    <location>
        <begin position="147"/>
        <end position="157"/>
    </location>
</feature>
<dbReference type="GO" id="GO:0000981">
    <property type="term" value="F:DNA-binding transcription factor activity, RNA polymerase II-specific"/>
    <property type="evidence" value="ECO:0007669"/>
    <property type="project" value="InterPro"/>
</dbReference>
<accession>A0A2S6CLS5</accession>
<sequence length="329" mass="35844">MARSKGKQRTRTVHGSCQRCTQLRLFCDVPGSCSQCRKRGCICSPAGSEVPNGRKAAIDGEIREPSGTRVESGSSNQPPSTAPPPAGQLPQGWECFHDSETNRDYYVSPTGHIQWSHPLQGPIPPPLPQALTTTVRGFPLGRVGAAYTNNAPSQYPTRDNKRKRGEEDVQDLPAPSRTRAYSIPVSTTSRPTVRGFRIPPHIHANSTTGAPPSGPRSMRQPLSRGEVLGGSRYTGTPTTNRPGGLQRGPRTTTSVPFSRREERILPTQTADDEVEGSQEALEQVQTKAHADAVKIEEEGAADEQELVKPDERVKEEEPRDFGLRSRSKG</sequence>
<feature type="domain" description="WW" evidence="3">
    <location>
        <begin position="87"/>
        <end position="120"/>
    </location>
</feature>
<feature type="compositionally biased region" description="Basic and acidic residues" evidence="2">
    <location>
        <begin position="288"/>
        <end position="297"/>
    </location>
</feature>
<dbReference type="PROSITE" id="PS50020">
    <property type="entry name" value="WW_DOMAIN_2"/>
    <property type="match status" value="1"/>
</dbReference>
<dbReference type="SUPFAM" id="SSF51045">
    <property type="entry name" value="WW domain"/>
    <property type="match status" value="1"/>
</dbReference>
<dbReference type="OrthoDB" id="10373637at2759"/>
<keyword evidence="5" id="KW-1185">Reference proteome</keyword>
<dbReference type="AlphaFoldDB" id="A0A2S6CLS5"/>
<feature type="region of interest" description="Disordered" evidence="2">
    <location>
        <begin position="51"/>
        <end position="94"/>
    </location>
</feature>
<evidence type="ECO:0000259" key="3">
    <source>
        <dbReference type="PROSITE" id="PS50020"/>
    </source>
</evidence>
<dbReference type="InterPro" id="IPR036020">
    <property type="entry name" value="WW_dom_sf"/>
</dbReference>
<organism evidence="4 5">
    <name type="scientific">Cercospora berteroae</name>
    <dbReference type="NCBI Taxonomy" id="357750"/>
    <lineage>
        <taxon>Eukaryota</taxon>
        <taxon>Fungi</taxon>
        <taxon>Dikarya</taxon>
        <taxon>Ascomycota</taxon>
        <taxon>Pezizomycotina</taxon>
        <taxon>Dothideomycetes</taxon>
        <taxon>Dothideomycetidae</taxon>
        <taxon>Mycosphaerellales</taxon>
        <taxon>Mycosphaerellaceae</taxon>
        <taxon>Cercospora</taxon>
    </lineage>
</organism>
<keyword evidence="1" id="KW-0539">Nucleus</keyword>
<feature type="region of interest" description="Disordered" evidence="2">
    <location>
        <begin position="143"/>
        <end position="329"/>
    </location>
</feature>
<evidence type="ECO:0000256" key="1">
    <source>
        <dbReference type="ARBA" id="ARBA00023242"/>
    </source>
</evidence>
<dbReference type="Proteomes" id="UP000237631">
    <property type="component" value="Unassembled WGS sequence"/>
</dbReference>